<evidence type="ECO:0000256" key="7">
    <source>
        <dbReference type="ARBA" id="ARBA00023136"/>
    </source>
</evidence>
<comment type="similarity">
    <text evidence="2 9">Belongs to the sulfotransferase 2 family.</text>
</comment>
<name>A0AAV4DJ57_9GAST</name>
<keyword evidence="6 9" id="KW-0333">Golgi apparatus</keyword>
<evidence type="ECO:0000256" key="9">
    <source>
        <dbReference type="RuleBase" id="RU364020"/>
    </source>
</evidence>
<evidence type="ECO:0000256" key="2">
    <source>
        <dbReference type="ARBA" id="ARBA00006339"/>
    </source>
</evidence>
<dbReference type="Pfam" id="PF03567">
    <property type="entry name" value="Sulfotransfer_2"/>
    <property type="match status" value="1"/>
</dbReference>
<keyword evidence="7" id="KW-0472">Membrane</keyword>
<dbReference type="EMBL" id="BLXT01007928">
    <property type="protein sequence ID" value="GFO43891.1"/>
    <property type="molecule type" value="Genomic_DNA"/>
</dbReference>
<evidence type="ECO:0000256" key="4">
    <source>
        <dbReference type="ARBA" id="ARBA00022692"/>
    </source>
</evidence>
<keyword evidence="4" id="KW-0812">Transmembrane</keyword>
<proteinExistence type="inferred from homology"/>
<evidence type="ECO:0000256" key="6">
    <source>
        <dbReference type="ARBA" id="ARBA00023034"/>
    </source>
</evidence>
<keyword evidence="5" id="KW-1133">Transmembrane helix</keyword>
<dbReference type="InterPro" id="IPR027417">
    <property type="entry name" value="P-loop_NTPase"/>
</dbReference>
<comment type="subcellular location">
    <subcellularLocation>
        <location evidence="1 9">Golgi apparatus membrane</location>
        <topology evidence="1 9">Single-pass type II membrane protein</topology>
    </subcellularLocation>
</comment>
<reference evidence="11 12" key="1">
    <citation type="journal article" date="2021" name="Elife">
        <title>Chloroplast acquisition without the gene transfer in kleptoplastic sea slugs, Plakobranchus ocellatus.</title>
        <authorList>
            <person name="Maeda T."/>
            <person name="Takahashi S."/>
            <person name="Yoshida T."/>
            <person name="Shimamura S."/>
            <person name="Takaki Y."/>
            <person name="Nagai Y."/>
            <person name="Toyoda A."/>
            <person name="Suzuki Y."/>
            <person name="Arimoto A."/>
            <person name="Ishii H."/>
            <person name="Satoh N."/>
            <person name="Nishiyama T."/>
            <person name="Hasebe M."/>
            <person name="Maruyama T."/>
            <person name="Minagawa J."/>
            <person name="Obokata J."/>
            <person name="Shigenobu S."/>
        </authorList>
    </citation>
    <scope>NUCLEOTIDE SEQUENCE [LARGE SCALE GENOMIC DNA]</scope>
</reference>
<protein>
    <recommendedName>
        <fullName evidence="9">Carbohydrate sulfotransferase</fullName>
        <ecNumber evidence="9">2.8.2.-</ecNumber>
    </recommendedName>
</protein>
<comment type="caution">
    <text evidence="11">The sequence shown here is derived from an EMBL/GenBank/DDBJ whole genome shotgun (WGS) entry which is preliminary data.</text>
</comment>
<evidence type="ECO:0000256" key="10">
    <source>
        <dbReference type="SAM" id="MobiDB-lite"/>
    </source>
</evidence>
<dbReference type="AlphaFoldDB" id="A0AAV4DJ57"/>
<keyword evidence="9" id="KW-0119">Carbohydrate metabolism</keyword>
<organism evidence="11 12">
    <name type="scientific">Plakobranchus ocellatus</name>
    <dbReference type="NCBI Taxonomy" id="259542"/>
    <lineage>
        <taxon>Eukaryota</taxon>
        <taxon>Metazoa</taxon>
        <taxon>Spiralia</taxon>
        <taxon>Lophotrochozoa</taxon>
        <taxon>Mollusca</taxon>
        <taxon>Gastropoda</taxon>
        <taxon>Heterobranchia</taxon>
        <taxon>Euthyneura</taxon>
        <taxon>Panpulmonata</taxon>
        <taxon>Sacoglossa</taxon>
        <taxon>Placobranchoidea</taxon>
        <taxon>Plakobranchidae</taxon>
        <taxon>Plakobranchus</taxon>
    </lineage>
</organism>
<dbReference type="InterPro" id="IPR018011">
    <property type="entry name" value="Carb_sulfotrans_8-10"/>
</dbReference>
<keyword evidence="3 9" id="KW-0808">Transferase</keyword>
<dbReference type="EC" id="2.8.2.-" evidence="9"/>
<dbReference type="Proteomes" id="UP000735302">
    <property type="component" value="Unassembled WGS sequence"/>
</dbReference>
<evidence type="ECO:0000313" key="12">
    <source>
        <dbReference type="Proteomes" id="UP000735302"/>
    </source>
</evidence>
<evidence type="ECO:0000313" key="11">
    <source>
        <dbReference type="EMBL" id="GFO43891.1"/>
    </source>
</evidence>
<evidence type="ECO:0000256" key="3">
    <source>
        <dbReference type="ARBA" id="ARBA00022679"/>
    </source>
</evidence>
<keyword evidence="8 9" id="KW-0325">Glycoprotein</keyword>
<dbReference type="InterPro" id="IPR005331">
    <property type="entry name" value="Sulfotransferase"/>
</dbReference>
<dbReference type="Gene3D" id="3.40.50.300">
    <property type="entry name" value="P-loop containing nucleotide triphosphate hydrolases"/>
    <property type="match status" value="1"/>
</dbReference>
<dbReference type="PANTHER" id="PTHR12137:SF54">
    <property type="entry name" value="CARBOHYDRATE SULFOTRANSFERASE"/>
    <property type="match status" value="1"/>
</dbReference>
<accession>A0AAV4DJ57</accession>
<feature type="region of interest" description="Disordered" evidence="10">
    <location>
        <begin position="23"/>
        <end position="44"/>
    </location>
</feature>
<dbReference type="PANTHER" id="PTHR12137">
    <property type="entry name" value="CARBOHYDRATE SULFOTRANSFERASE"/>
    <property type="match status" value="1"/>
</dbReference>
<dbReference type="GO" id="GO:0016051">
    <property type="term" value="P:carbohydrate biosynthetic process"/>
    <property type="evidence" value="ECO:0007669"/>
    <property type="project" value="InterPro"/>
</dbReference>
<feature type="compositionally biased region" description="Polar residues" evidence="10">
    <location>
        <begin position="27"/>
        <end position="44"/>
    </location>
</feature>
<dbReference type="GO" id="GO:0000139">
    <property type="term" value="C:Golgi membrane"/>
    <property type="evidence" value="ECO:0007669"/>
    <property type="project" value="UniProtKB-SubCell"/>
</dbReference>
<keyword evidence="12" id="KW-1185">Reference proteome</keyword>
<evidence type="ECO:0000256" key="8">
    <source>
        <dbReference type="ARBA" id="ARBA00023180"/>
    </source>
</evidence>
<keyword evidence="9" id="KW-0735">Signal-anchor</keyword>
<evidence type="ECO:0000256" key="1">
    <source>
        <dbReference type="ARBA" id="ARBA00004323"/>
    </source>
</evidence>
<evidence type="ECO:0000256" key="5">
    <source>
        <dbReference type="ARBA" id="ARBA00022989"/>
    </source>
</evidence>
<dbReference type="GO" id="GO:0008146">
    <property type="term" value="F:sulfotransferase activity"/>
    <property type="evidence" value="ECO:0007669"/>
    <property type="project" value="InterPro"/>
</dbReference>
<sequence>MYFALLFPDSPRETAYSLKLAQDSERSLPQPSAATTPASKSLPRSQAWKQHIHEACVNLRMVGNVKPLSEETLENILVDDKHKLLYCQIPKVASTTWRRMFLQLSGTLGNTDPFSISSNDIHHKYDDNLVHLSDLPKEGREMRLRDYFKFVYVREPFERILSAYKNKFKSKLKSADYFRTRFGKRIAEQYRDPPLRSANDTDGGITFEEFVTYLVDFRKRIKMNEHWERFHKLCRPCLIDYDFVGHLEQMSEDTQYILDSNFLSDSLKVPSRKESNYGHKETSTFMKEYYSKLPRWAIRSLYQMYKADFIIFNYTIPAEVAAIMSV</sequence>
<gene>
    <name evidence="11" type="ORF">PoB_007039600</name>
</gene>